<feature type="transmembrane region" description="Helical" evidence="1">
    <location>
        <begin position="61"/>
        <end position="80"/>
    </location>
</feature>
<feature type="transmembrane region" description="Helical" evidence="1">
    <location>
        <begin position="29"/>
        <end position="49"/>
    </location>
</feature>
<reference evidence="3" key="1">
    <citation type="journal article" date="2019" name="Plant Biotechnol. J.">
        <title>Genome sequencing of the Australian wild diploid species Gossypium australe highlights disease resistance and delayed gland morphogenesis.</title>
        <authorList>
            <person name="Cai Y."/>
            <person name="Cai X."/>
            <person name="Wang Q."/>
            <person name="Wang P."/>
            <person name="Zhang Y."/>
            <person name="Cai C."/>
            <person name="Xu Y."/>
            <person name="Wang K."/>
            <person name="Zhou Z."/>
            <person name="Wang C."/>
            <person name="Geng S."/>
            <person name="Li B."/>
            <person name="Dong Q."/>
            <person name="Hou Y."/>
            <person name="Wang H."/>
            <person name="Ai P."/>
            <person name="Liu Z."/>
            <person name="Yi F."/>
            <person name="Sun M."/>
            <person name="An G."/>
            <person name="Cheng J."/>
            <person name="Zhang Y."/>
            <person name="Shi Q."/>
            <person name="Xie Y."/>
            <person name="Shi X."/>
            <person name="Chang Y."/>
            <person name="Huang F."/>
            <person name="Chen Y."/>
            <person name="Hong S."/>
            <person name="Mi L."/>
            <person name="Sun Q."/>
            <person name="Zhang L."/>
            <person name="Zhou B."/>
            <person name="Peng R."/>
            <person name="Zhang X."/>
            <person name="Liu F."/>
        </authorList>
    </citation>
    <scope>NUCLEOTIDE SEQUENCE [LARGE SCALE GENOMIC DNA]</scope>
    <source>
        <strain evidence="3">cv. PA1801</strain>
    </source>
</reference>
<dbReference type="EMBL" id="SMMG02000004">
    <property type="protein sequence ID" value="KAA3476316.1"/>
    <property type="molecule type" value="Genomic_DNA"/>
</dbReference>
<evidence type="ECO:0000313" key="3">
    <source>
        <dbReference type="Proteomes" id="UP000325315"/>
    </source>
</evidence>
<dbReference type="OrthoDB" id="7694678at2759"/>
<keyword evidence="1" id="KW-0812">Transmembrane</keyword>
<keyword evidence="1" id="KW-1133">Transmembrane helix</keyword>
<dbReference type="AlphaFoldDB" id="A0A5B6W4K9"/>
<proteinExistence type="predicted"/>
<keyword evidence="1" id="KW-0472">Membrane</keyword>
<name>A0A5B6W4K9_9ROSI</name>
<dbReference type="PANTHER" id="PTHR33306:SF40">
    <property type="entry name" value="EXPRESSED PROTEIN"/>
    <property type="match status" value="1"/>
</dbReference>
<accession>A0A5B6W4K9</accession>
<dbReference type="Proteomes" id="UP000325315">
    <property type="component" value="Unassembled WGS sequence"/>
</dbReference>
<organism evidence="2 3">
    <name type="scientific">Gossypium australe</name>
    <dbReference type="NCBI Taxonomy" id="47621"/>
    <lineage>
        <taxon>Eukaryota</taxon>
        <taxon>Viridiplantae</taxon>
        <taxon>Streptophyta</taxon>
        <taxon>Embryophyta</taxon>
        <taxon>Tracheophyta</taxon>
        <taxon>Spermatophyta</taxon>
        <taxon>Magnoliopsida</taxon>
        <taxon>eudicotyledons</taxon>
        <taxon>Gunneridae</taxon>
        <taxon>Pentapetalae</taxon>
        <taxon>rosids</taxon>
        <taxon>malvids</taxon>
        <taxon>Malvales</taxon>
        <taxon>Malvaceae</taxon>
        <taxon>Malvoideae</taxon>
        <taxon>Gossypium</taxon>
    </lineage>
</organism>
<protein>
    <submittedName>
        <fullName evidence="2">ER lumen protein retaining receptor</fullName>
    </submittedName>
</protein>
<dbReference type="PANTHER" id="PTHR33306">
    <property type="entry name" value="EXPRESSED PROTEIN-RELATED-RELATED"/>
    <property type="match status" value="1"/>
</dbReference>
<sequence length="175" mass="20359">MGWLFKDKGPGWKKGWTEQAITSISSPPLPLLSIFGIICVLLMVSSYINLKREVHHTVFNLKLFLLFLPVMLIFAAQFLSKCERLVVPYVRTKRDLVRRTWDLPWGMIMVVVVLLVMVSYQSYFHSMWSPNIWRIGLTSIASSVSVYLTQSESWSIFPRFKTPWANPRLHLRVLT</sequence>
<comment type="caution">
    <text evidence="2">The sequence shown here is derived from an EMBL/GenBank/DDBJ whole genome shotgun (WGS) entry which is preliminary data.</text>
</comment>
<keyword evidence="2" id="KW-0675">Receptor</keyword>
<gene>
    <name evidence="2" type="ORF">EPI10_010309</name>
</gene>
<evidence type="ECO:0000256" key="1">
    <source>
        <dbReference type="SAM" id="Phobius"/>
    </source>
</evidence>
<evidence type="ECO:0000313" key="2">
    <source>
        <dbReference type="EMBL" id="KAA3476316.1"/>
    </source>
</evidence>
<keyword evidence="3" id="KW-1185">Reference proteome</keyword>
<feature type="transmembrane region" description="Helical" evidence="1">
    <location>
        <begin position="101"/>
        <end position="120"/>
    </location>
</feature>